<keyword evidence="2" id="KW-1185">Reference proteome</keyword>
<organism evidence="1 2">
    <name type="scientific">Amycolatopsis marina</name>
    <dbReference type="NCBI Taxonomy" id="490629"/>
    <lineage>
        <taxon>Bacteria</taxon>
        <taxon>Bacillati</taxon>
        <taxon>Actinomycetota</taxon>
        <taxon>Actinomycetes</taxon>
        <taxon>Pseudonocardiales</taxon>
        <taxon>Pseudonocardiaceae</taxon>
        <taxon>Amycolatopsis</taxon>
    </lineage>
</organism>
<gene>
    <name evidence="1" type="ORF">SAMN05216266_105114</name>
</gene>
<proteinExistence type="predicted"/>
<protein>
    <submittedName>
        <fullName evidence="1">Uncharacterized protein</fullName>
    </submittedName>
</protein>
<dbReference type="AlphaFoldDB" id="A0A1I0YJY5"/>
<evidence type="ECO:0000313" key="2">
    <source>
        <dbReference type="Proteomes" id="UP000243799"/>
    </source>
</evidence>
<accession>A0A1I0YJY5</accession>
<reference evidence="2" key="1">
    <citation type="submission" date="2016-10" db="EMBL/GenBank/DDBJ databases">
        <authorList>
            <person name="Varghese N."/>
            <person name="Submissions S."/>
        </authorList>
    </citation>
    <scope>NUCLEOTIDE SEQUENCE [LARGE SCALE GENOMIC DNA]</scope>
    <source>
        <strain evidence="2">CGMCC 4.3568</strain>
    </source>
</reference>
<dbReference type="EMBL" id="FOKG01000005">
    <property type="protein sequence ID" value="SFB13207.1"/>
    <property type="molecule type" value="Genomic_DNA"/>
</dbReference>
<name>A0A1I0YJY5_9PSEU</name>
<dbReference type="Proteomes" id="UP000243799">
    <property type="component" value="Unassembled WGS sequence"/>
</dbReference>
<sequence length="67" mass="7635">MEYPQPQELTIDEPLEPVAKPCSQCGDDAVYRYRLVNYRGWLRVVKCRSCLHVESSELIIAPPQGVS</sequence>
<evidence type="ECO:0000313" key="1">
    <source>
        <dbReference type="EMBL" id="SFB13207.1"/>
    </source>
</evidence>
<dbReference type="STRING" id="490629.SAMN05216266_105114"/>